<dbReference type="EMBL" id="BPLR01009301">
    <property type="protein sequence ID" value="GIY30962.1"/>
    <property type="molecule type" value="Genomic_DNA"/>
</dbReference>
<accession>A0AAV4SEB8</accession>
<keyword evidence="3" id="KW-1185">Reference proteome</keyword>
<evidence type="ECO:0000313" key="2">
    <source>
        <dbReference type="EMBL" id="GIY30962.1"/>
    </source>
</evidence>
<keyword evidence="1" id="KW-1133">Transmembrane helix</keyword>
<evidence type="ECO:0000313" key="3">
    <source>
        <dbReference type="Proteomes" id="UP001054945"/>
    </source>
</evidence>
<keyword evidence="1" id="KW-0812">Transmembrane</keyword>
<reference evidence="2 3" key="1">
    <citation type="submission" date="2021-06" db="EMBL/GenBank/DDBJ databases">
        <title>Caerostris extrusa draft genome.</title>
        <authorList>
            <person name="Kono N."/>
            <person name="Arakawa K."/>
        </authorList>
    </citation>
    <scope>NUCLEOTIDE SEQUENCE [LARGE SCALE GENOMIC DNA]</scope>
</reference>
<dbReference type="AlphaFoldDB" id="A0AAV4SEB8"/>
<comment type="caution">
    <text evidence="2">The sequence shown here is derived from an EMBL/GenBank/DDBJ whole genome shotgun (WGS) entry which is preliminary data.</text>
</comment>
<organism evidence="2 3">
    <name type="scientific">Caerostris extrusa</name>
    <name type="common">Bark spider</name>
    <name type="synonym">Caerostris bankana</name>
    <dbReference type="NCBI Taxonomy" id="172846"/>
    <lineage>
        <taxon>Eukaryota</taxon>
        <taxon>Metazoa</taxon>
        <taxon>Ecdysozoa</taxon>
        <taxon>Arthropoda</taxon>
        <taxon>Chelicerata</taxon>
        <taxon>Arachnida</taxon>
        <taxon>Araneae</taxon>
        <taxon>Araneomorphae</taxon>
        <taxon>Entelegynae</taxon>
        <taxon>Araneoidea</taxon>
        <taxon>Araneidae</taxon>
        <taxon>Caerostris</taxon>
    </lineage>
</organism>
<keyword evidence="1" id="KW-0472">Membrane</keyword>
<feature type="transmembrane region" description="Helical" evidence="1">
    <location>
        <begin position="70"/>
        <end position="92"/>
    </location>
</feature>
<evidence type="ECO:0000256" key="1">
    <source>
        <dbReference type="SAM" id="Phobius"/>
    </source>
</evidence>
<name>A0AAV4SEB8_CAEEX</name>
<sequence length="117" mass="13440">MWEASKHFEDGELQALMDEDDTLVATIRRSIKCDMRNHLHMIQIDQGNNKALSWKMLSHMTYKHDLAPSYYHLFASMGIGCMGWVSMGYHLFALAEQCFTSYENGLLIGVTQKSNSF</sequence>
<dbReference type="Proteomes" id="UP001054945">
    <property type="component" value="Unassembled WGS sequence"/>
</dbReference>
<gene>
    <name evidence="2" type="ORF">CEXT_549811</name>
</gene>
<protein>
    <submittedName>
        <fullName evidence="2">Uncharacterized protein</fullName>
    </submittedName>
</protein>
<proteinExistence type="predicted"/>